<evidence type="ECO:0000313" key="7">
    <source>
        <dbReference type="Proteomes" id="UP000219621"/>
    </source>
</evidence>
<feature type="DNA-binding region" description="H-T-H motif" evidence="4">
    <location>
        <begin position="29"/>
        <end position="48"/>
    </location>
</feature>
<dbReference type="Gene3D" id="1.10.10.60">
    <property type="entry name" value="Homeodomain-like"/>
    <property type="match status" value="1"/>
</dbReference>
<dbReference type="InterPro" id="IPR009057">
    <property type="entry name" value="Homeodomain-like_sf"/>
</dbReference>
<evidence type="ECO:0000256" key="3">
    <source>
        <dbReference type="ARBA" id="ARBA00023163"/>
    </source>
</evidence>
<keyword evidence="3" id="KW-0804">Transcription</keyword>
<keyword evidence="7" id="KW-1185">Reference proteome</keyword>
<dbReference type="PANTHER" id="PTHR47506:SF1">
    <property type="entry name" value="HTH-TYPE TRANSCRIPTIONAL REGULATOR YJDC"/>
    <property type="match status" value="1"/>
</dbReference>
<evidence type="ECO:0000259" key="5">
    <source>
        <dbReference type="PROSITE" id="PS50977"/>
    </source>
</evidence>
<dbReference type="SUPFAM" id="SSF46689">
    <property type="entry name" value="Homeodomain-like"/>
    <property type="match status" value="1"/>
</dbReference>
<dbReference type="Pfam" id="PF00440">
    <property type="entry name" value="TetR_N"/>
    <property type="match status" value="1"/>
</dbReference>
<dbReference type="PRINTS" id="PR00455">
    <property type="entry name" value="HTHTETR"/>
</dbReference>
<evidence type="ECO:0000256" key="2">
    <source>
        <dbReference type="ARBA" id="ARBA00023125"/>
    </source>
</evidence>
<dbReference type="Pfam" id="PF16925">
    <property type="entry name" value="TetR_C_13"/>
    <property type="match status" value="1"/>
</dbReference>
<dbReference type="EMBL" id="OCNJ01000002">
    <property type="protein sequence ID" value="SOD92406.1"/>
    <property type="molecule type" value="Genomic_DNA"/>
</dbReference>
<reference evidence="6 7" key="1">
    <citation type="submission" date="2017-09" db="EMBL/GenBank/DDBJ databases">
        <authorList>
            <person name="Ehlers B."/>
            <person name="Leendertz F.H."/>
        </authorList>
    </citation>
    <scope>NUCLEOTIDE SEQUENCE [LARGE SCALE GENOMIC DNA]</scope>
    <source>
        <strain evidence="6 7">USBA 140</strain>
    </source>
</reference>
<evidence type="ECO:0000313" key="6">
    <source>
        <dbReference type="EMBL" id="SOD92406.1"/>
    </source>
</evidence>
<dbReference type="GO" id="GO:0003677">
    <property type="term" value="F:DNA binding"/>
    <property type="evidence" value="ECO:0007669"/>
    <property type="project" value="UniProtKB-UniRule"/>
</dbReference>
<dbReference type="Proteomes" id="UP000219621">
    <property type="component" value="Unassembled WGS sequence"/>
</dbReference>
<dbReference type="OrthoDB" id="9795242at2"/>
<accession>A0A286GAW7</accession>
<gene>
    <name evidence="6" type="ORF">SAMN05421508_102418</name>
</gene>
<name>A0A286GAW7_9PROT</name>
<evidence type="ECO:0000256" key="4">
    <source>
        <dbReference type="PROSITE-ProRule" id="PRU00335"/>
    </source>
</evidence>
<sequence>MPRTRDFDCDTALDAALRLFWSKGYEAASLAELTAAMGLSKSSLYNTFGDKQALFRAAVDRYEQVHMAQALAVLADARRPVPLRVEAFLRRILVARFGDGDRRGCFIGNTAAEVAPHDPHMAARVAAAFRRIEDALAAALEEGRETGEVAPDADARALARFFTATAQGLRLLSKADADPRALDDVVRVALSVLR</sequence>
<keyword evidence="1" id="KW-0805">Transcription regulation</keyword>
<feature type="domain" description="HTH tetR-type" evidence="5">
    <location>
        <begin position="6"/>
        <end position="66"/>
    </location>
</feature>
<dbReference type="InterPro" id="IPR001647">
    <property type="entry name" value="HTH_TetR"/>
</dbReference>
<dbReference type="InterPro" id="IPR036271">
    <property type="entry name" value="Tet_transcr_reg_TetR-rel_C_sf"/>
</dbReference>
<dbReference type="AlphaFoldDB" id="A0A286GAW7"/>
<dbReference type="PANTHER" id="PTHR47506">
    <property type="entry name" value="TRANSCRIPTIONAL REGULATORY PROTEIN"/>
    <property type="match status" value="1"/>
</dbReference>
<evidence type="ECO:0000256" key="1">
    <source>
        <dbReference type="ARBA" id="ARBA00023015"/>
    </source>
</evidence>
<proteinExistence type="predicted"/>
<dbReference type="PROSITE" id="PS50977">
    <property type="entry name" value="HTH_TETR_2"/>
    <property type="match status" value="1"/>
</dbReference>
<organism evidence="6 7">
    <name type="scientific">Caenispirillum bisanense</name>
    <dbReference type="NCBI Taxonomy" id="414052"/>
    <lineage>
        <taxon>Bacteria</taxon>
        <taxon>Pseudomonadati</taxon>
        <taxon>Pseudomonadota</taxon>
        <taxon>Alphaproteobacteria</taxon>
        <taxon>Rhodospirillales</taxon>
        <taxon>Novispirillaceae</taxon>
        <taxon>Caenispirillum</taxon>
    </lineage>
</organism>
<dbReference type="SUPFAM" id="SSF48498">
    <property type="entry name" value="Tetracyclin repressor-like, C-terminal domain"/>
    <property type="match status" value="1"/>
</dbReference>
<protein>
    <submittedName>
        <fullName evidence="6">Transcriptional regulator, TetR family</fullName>
    </submittedName>
</protein>
<dbReference type="InterPro" id="IPR011075">
    <property type="entry name" value="TetR_C"/>
</dbReference>
<keyword evidence="2 4" id="KW-0238">DNA-binding</keyword>
<dbReference type="Gene3D" id="1.10.357.10">
    <property type="entry name" value="Tetracycline Repressor, domain 2"/>
    <property type="match status" value="1"/>
</dbReference>
<dbReference type="RefSeq" id="WP_097278166.1">
    <property type="nucleotide sequence ID" value="NZ_OCNJ01000002.1"/>
</dbReference>